<dbReference type="GeneID" id="9097759"/>
<keyword evidence="3" id="KW-1185">Reference proteome</keyword>
<gene>
    <name evidence="2" type="ORF">PAAG_03215</name>
</gene>
<dbReference type="HOGENOM" id="CLU_2020745_0_0_1"/>
<dbReference type="AlphaFoldDB" id="C1GYR1"/>
<dbReference type="eggNOG" id="ENOG502T9YQ">
    <property type="taxonomic scope" value="Eukaryota"/>
</dbReference>
<dbReference type="RefSeq" id="XP_002794670.1">
    <property type="nucleotide sequence ID" value="XM_002794624.2"/>
</dbReference>
<dbReference type="OrthoDB" id="4365575at2759"/>
<reference evidence="2 3" key="1">
    <citation type="journal article" date="2011" name="PLoS Genet.">
        <title>Comparative genomic analysis of human fungal pathogens causing paracoccidioidomycosis.</title>
        <authorList>
            <person name="Desjardins C.A."/>
            <person name="Champion M.D."/>
            <person name="Holder J.W."/>
            <person name="Muszewska A."/>
            <person name="Goldberg J."/>
            <person name="Bailao A.M."/>
            <person name="Brigido M.M."/>
            <person name="Ferreira M.E."/>
            <person name="Garcia A.M."/>
            <person name="Grynberg M."/>
            <person name="Gujja S."/>
            <person name="Heiman D.I."/>
            <person name="Henn M.R."/>
            <person name="Kodira C.D."/>
            <person name="Leon-Narvaez H."/>
            <person name="Longo L.V."/>
            <person name="Ma L.J."/>
            <person name="Malavazi I."/>
            <person name="Matsuo A.L."/>
            <person name="Morais F.V."/>
            <person name="Pereira M."/>
            <person name="Rodriguez-Brito S."/>
            <person name="Sakthikumar S."/>
            <person name="Salem-Izacc S.M."/>
            <person name="Sykes S.M."/>
            <person name="Teixeira M.M."/>
            <person name="Vallejo M.C."/>
            <person name="Walter M.E."/>
            <person name="Yandava C."/>
            <person name="Young S."/>
            <person name="Zeng Q."/>
            <person name="Zucker J."/>
            <person name="Felipe M.S."/>
            <person name="Goldman G.H."/>
            <person name="Haas B.J."/>
            <person name="McEwen J.G."/>
            <person name="Nino-Vega G."/>
            <person name="Puccia R."/>
            <person name="San-Blas G."/>
            <person name="Soares C.M."/>
            <person name="Birren B.W."/>
            <person name="Cuomo C.A."/>
        </authorList>
    </citation>
    <scope>NUCLEOTIDE SEQUENCE [LARGE SCALE GENOMIC DNA]</scope>
    <source>
        <strain evidence="3">ATCC MYA-826 / Pb01</strain>
    </source>
</reference>
<organism evidence="2 3">
    <name type="scientific">Paracoccidioides lutzii (strain ATCC MYA-826 / Pb01)</name>
    <name type="common">Paracoccidioides brasiliensis</name>
    <dbReference type="NCBI Taxonomy" id="502779"/>
    <lineage>
        <taxon>Eukaryota</taxon>
        <taxon>Fungi</taxon>
        <taxon>Dikarya</taxon>
        <taxon>Ascomycota</taxon>
        <taxon>Pezizomycotina</taxon>
        <taxon>Eurotiomycetes</taxon>
        <taxon>Eurotiomycetidae</taxon>
        <taxon>Onygenales</taxon>
        <taxon>Ajellomycetaceae</taxon>
        <taxon>Paracoccidioides</taxon>
    </lineage>
</organism>
<accession>C1GYR1</accession>
<protein>
    <submittedName>
        <fullName evidence="2">Uncharacterized protein</fullName>
    </submittedName>
</protein>
<dbReference type="VEuPathDB" id="FungiDB:PAAG_03215"/>
<feature type="coiled-coil region" evidence="1">
    <location>
        <begin position="5"/>
        <end position="36"/>
    </location>
</feature>
<proteinExistence type="predicted"/>
<name>C1GYR1_PARBA</name>
<evidence type="ECO:0000256" key="1">
    <source>
        <dbReference type="SAM" id="Coils"/>
    </source>
</evidence>
<sequence length="148" mass="16665">MEASLAALRQEFGNAIQELRNQNQQLQAECQSLQTPLNNSRSRPKPSLLDPEKFTGQTLKFDTWLPSIKAKLRVDQAAIGDSIAQFYYVYLNLDSSVQAMVLPQLAQAEEAGNWDYNSILDQLSRVYDNPNKIIEAEDKLHSPKAGLK</sequence>
<dbReference type="EMBL" id="KN293999">
    <property type="protein sequence ID" value="EEH41652.1"/>
    <property type="molecule type" value="Genomic_DNA"/>
</dbReference>
<dbReference type="Proteomes" id="UP000002059">
    <property type="component" value="Partially assembled WGS sequence"/>
</dbReference>
<evidence type="ECO:0000313" key="2">
    <source>
        <dbReference type="EMBL" id="EEH41652.1"/>
    </source>
</evidence>
<evidence type="ECO:0000313" key="3">
    <source>
        <dbReference type="Proteomes" id="UP000002059"/>
    </source>
</evidence>
<dbReference type="KEGG" id="pbl:PAAG_03215"/>
<keyword evidence="1" id="KW-0175">Coiled coil</keyword>